<dbReference type="Proteomes" id="UP000324222">
    <property type="component" value="Unassembled WGS sequence"/>
</dbReference>
<name>A0A5B7EAG6_PORTR</name>
<gene>
    <name evidence="2" type="ORF">E2C01_024494</name>
</gene>
<organism evidence="2 3">
    <name type="scientific">Portunus trituberculatus</name>
    <name type="common">Swimming crab</name>
    <name type="synonym">Neptunus trituberculatus</name>
    <dbReference type="NCBI Taxonomy" id="210409"/>
    <lineage>
        <taxon>Eukaryota</taxon>
        <taxon>Metazoa</taxon>
        <taxon>Ecdysozoa</taxon>
        <taxon>Arthropoda</taxon>
        <taxon>Crustacea</taxon>
        <taxon>Multicrustacea</taxon>
        <taxon>Malacostraca</taxon>
        <taxon>Eumalacostraca</taxon>
        <taxon>Eucarida</taxon>
        <taxon>Decapoda</taxon>
        <taxon>Pleocyemata</taxon>
        <taxon>Brachyura</taxon>
        <taxon>Eubrachyura</taxon>
        <taxon>Portunoidea</taxon>
        <taxon>Portunidae</taxon>
        <taxon>Portuninae</taxon>
        <taxon>Portunus</taxon>
    </lineage>
</organism>
<accession>A0A5B7EAG6</accession>
<feature type="region of interest" description="Disordered" evidence="1">
    <location>
        <begin position="63"/>
        <end position="98"/>
    </location>
</feature>
<protein>
    <submittedName>
        <fullName evidence="2">Uncharacterized protein</fullName>
    </submittedName>
</protein>
<keyword evidence="3" id="KW-1185">Reference proteome</keyword>
<feature type="compositionally biased region" description="Polar residues" evidence="1">
    <location>
        <begin position="64"/>
        <end position="88"/>
    </location>
</feature>
<dbReference type="EMBL" id="VSRR010002390">
    <property type="protein sequence ID" value="MPC31210.1"/>
    <property type="molecule type" value="Genomic_DNA"/>
</dbReference>
<evidence type="ECO:0000313" key="3">
    <source>
        <dbReference type="Proteomes" id="UP000324222"/>
    </source>
</evidence>
<evidence type="ECO:0000313" key="2">
    <source>
        <dbReference type="EMBL" id="MPC31210.1"/>
    </source>
</evidence>
<reference evidence="2 3" key="1">
    <citation type="submission" date="2019-05" db="EMBL/GenBank/DDBJ databases">
        <title>Another draft genome of Portunus trituberculatus and its Hox gene families provides insights of decapod evolution.</title>
        <authorList>
            <person name="Jeong J.-H."/>
            <person name="Song I."/>
            <person name="Kim S."/>
            <person name="Choi T."/>
            <person name="Kim D."/>
            <person name="Ryu S."/>
            <person name="Kim W."/>
        </authorList>
    </citation>
    <scope>NUCLEOTIDE SEQUENCE [LARGE SCALE GENOMIC DNA]</scope>
    <source>
        <tissue evidence="2">Muscle</tissue>
    </source>
</reference>
<sequence>MRLLEWVFAIPQHHRLGESAHREGGAGRSLRQLSRCEARCGSALSAVRKATLTRDDLEMIREASSVNPSPHNSIGTLSRSGQTRTTAAGQPLSEMMVK</sequence>
<dbReference type="AlphaFoldDB" id="A0A5B7EAG6"/>
<comment type="caution">
    <text evidence="2">The sequence shown here is derived from an EMBL/GenBank/DDBJ whole genome shotgun (WGS) entry which is preliminary data.</text>
</comment>
<proteinExistence type="predicted"/>
<evidence type="ECO:0000256" key="1">
    <source>
        <dbReference type="SAM" id="MobiDB-lite"/>
    </source>
</evidence>